<evidence type="ECO:0000256" key="1">
    <source>
        <dbReference type="ARBA" id="ARBA00022741"/>
    </source>
</evidence>
<dbReference type="Gene3D" id="3.40.50.10660">
    <property type="entry name" value="PrpR receptor domain-like"/>
    <property type="match status" value="1"/>
</dbReference>
<evidence type="ECO:0000313" key="7">
    <source>
        <dbReference type="EMBL" id="AMD89122.1"/>
    </source>
</evidence>
<dbReference type="Pfam" id="PF02954">
    <property type="entry name" value="HTH_8"/>
    <property type="match status" value="1"/>
</dbReference>
<evidence type="ECO:0000313" key="8">
    <source>
        <dbReference type="Proteomes" id="UP000069241"/>
    </source>
</evidence>
<evidence type="ECO:0000256" key="2">
    <source>
        <dbReference type="ARBA" id="ARBA00022840"/>
    </source>
</evidence>
<dbReference type="InterPro" id="IPR058031">
    <property type="entry name" value="AAA_lid_NorR"/>
</dbReference>
<keyword evidence="4" id="KW-0804">Transcription</keyword>
<reference evidence="8" key="1">
    <citation type="submission" date="2016-02" db="EMBL/GenBank/DDBJ databases">
        <authorList>
            <person name="Holder M.E."/>
            <person name="Ajami N.J."/>
            <person name="Petrosino J.F."/>
        </authorList>
    </citation>
    <scope>NUCLEOTIDE SEQUENCE [LARGE SCALE GENOMIC DNA]</scope>
    <source>
        <strain evidence="8">CCUG 45958</strain>
    </source>
</reference>
<dbReference type="RefSeq" id="WP_062251556.1">
    <property type="nucleotide sequence ID" value="NZ_CP014229.1"/>
</dbReference>
<dbReference type="GO" id="GO:0005524">
    <property type="term" value="F:ATP binding"/>
    <property type="evidence" value="ECO:0007669"/>
    <property type="project" value="UniProtKB-KW"/>
</dbReference>
<keyword evidence="2" id="KW-0067">ATP-binding</keyword>
<dbReference type="Gene3D" id="1.10.8.60">
    <property type="match status" value="1"/>
</dbReference>
<feature type="region of interest" description="Disordered" evidence="5">
    <location>
        <begin position="574"/>
        <end position="601"/>
    </location>
</feature>
<dbReference type="SUPFAM" id="SSF159800">
    <property type="entry name" value="PrpR receptor domain-like"/>
    <property type="match status" value="1"/>
</dbReference>
<dbReference type="InterPro" id="IPR035965">
    <property type="entry name" value="PAS-like_dom_sf"/>
</dbReference>
<dbReference type="STRING" id="44742.AXF13_02775"/>
<dbReference type="InterPro" id="IPR010524">
    <property type="entry name" value="Sig_transdc_resp-reg_PrpR_N"/>
</dbReference>
<dbReference type="Pfam" id="PF06506">
    <property type="entry name" value="PrpR_N"/>
    <property type="match status" value="1"/>
</dbReference>
<dbReference type="KEGG" id="dfi:AXF13_02775"/>
<organism evidence="7 8">
    <name type="scientific">Desulfovibrio fairfieldensis</name>
    <dbReference type="NCBI Taxonomy" id="44742"/>
    <lineage>
        <taxon>Bacteria</taxon>
        <taxon>Pseudomonadati</taxon>
        <taxon>Thermodesulfobacteriota</taxon>
        <taxon>Desulfovibrionia</taxon>
        <taxon>Desulfovibrionales</taxon>
        <taxon>Desulfovibrionaceae</taxon>
        <taxon>Desulfovibrio</taxon>
    </lineage>
</organism>
<feature type="compositionally biased region" description="Low complexity" evidence="5">
    <location>
        <begin position="578"/>
        <end position="594"/>
    </location>
</feature>
<sequence length="648" mass="70118">MRNDSFHFAFVSNSLPVAQTVRDYAAARHLHMEIRLATMEEALPVARALLDDGTDVILGGGGTGKLLRRHLRRPVVTIARSHLDILEALICAREQTQHIACTCYGAIPRWPALFAELLHVRLLPVPFTTTQELVAGISQAVAQGVGCVVGGGICAEIAQAQGCRGVVVKPGEEALERALDEALNIARSQQQDREQTAWLRGVLESLHEGIVGVDTEGRTATSNRAAEALLEGMSAPVVDGTGLPESLGIAKALKTGRGEEGIIRRVNGRELVINTRPVLVDGKLRGALAAFAPAARLRDLTRKLKNRGQRGFTARHSLDSLLGASPSMHALRLQAARFADADAALHIHGESGTGKELLAHALHQAGPRKNGPFVALNCGALPETLLESELFGYDEGAFTGARRGGKEGLFEMAQDGTIFLDEIADISPAVQIRLLRVLETGEIFRLGGDRPIAVNARVISSSWKDLVEEVRAGRFRADLYYRLSLLRLQTPPLRERPEDIPALARHMLDRLAMARKKLSQRALRLLEGYSWPGNVRELDALLRRYCLLSDADACDEALLEKLLDDLRVTQGRLAPSVTPSGSAGATAGLPAPTGGTHGQGGLKERLENLEQEIIRAELEKCAHNRGRAAKNLGISANTLWRKMKGGPR</sequence>
<dbReference type="FunFam" id="3.40.50.300:FF:000006">
    <property type="entry name" value="DNA-binding transcriptional regulator NtrC"/>
    <property type="match status" value="1"/>
</dbReference>
<dbReference type="SUPFAM" id="SSF55785">
    <property type="entry name" value="PYP-like sensor domain (PAS domain)"/>
    <property type="match status" value="1"/>
</dbReference>
<dbReference type="InterPro" id="IPR009057">
    <property type="entry name" value="Homeodomain-like_sf"/>
</dbReference>
<dbReference type="InterPro" id="IPR027417">
    <property type="entry name" value="P-loop_NTPase"/>
</dbReference>
<dbReference type="AlphaFoldDB" id="A0A0X8JHX7"/>
<dbReference type="Gene3D" id="3.40.50.300">
    <property type="entry name" value="P-loop containing nucleotide triphosphate hydrolases"/>
    <property type="match status" value="1"/>
</dbReference>
<keyword evidence="1" id="KW-0547">Nucleotide-binding</keyword>
<dbReference type="GO" id="GO:0043565">
    <property type="term" value="F:sequence-specific DNA binding"/>
    <property type="evidence" value="ECO:0007669"/>
    <property type="project" value="InterPro"/>
</dbReference>
<dbReference type="PANTHER" id="PTHR32071">
    <property type="entry name" value="TRANSCRIPTIONAL REGULATORY PROTEIN"/>
    <property type="match status" value="1"/>
</dbReference>
<dbReference type="InterPro" id="IPR003593">
    <property type="entry name" value="AAA+_ATPase"/>
</dbReference>
<dbReference type="GO" id="GO:0000156">
    <property type="term" value="F:phosphorelay response regulator activity"/>
    <property type="evidence" value="ECO:0007669"/>
    <property type="project" value="InterPro"/>
</dbReference>
<dbReference type="Pfam" id="PF25601">
    <property type="entry name" value="AAA_lid_14"/>
    <property type="match status" value="1"/>
</dbReference>
<evidence type="ECO:0000259" key="6">
    <source>
        <dbReference type="PROSITE" id="PS50045"/>
    </source>
</evidence>
<feature type="domain" description="Sigma-54 factor interaction" evidence="6">
    <location>
        <begin position="321"/>
        <end position="547"/>
    </location>
</feature>
<evidence type="ECO:0000256" key="5">
    <source>
        <dbReference type="SAM" id="MobiDB-lite"/>
    </source>
</evidence>
<dbReference type="Gene3D" id="1.10.10.60">
    <property type="entry name" value="Homeodomain-like"/>
    <property type="match status" value="1"/>
</dbReference>
<dbReference type="Proteomes" id="UP000069241">
    <property type="component" value="Chromosome"/>
</dbReference>
<dbReference type="PROSITE" id="PS00688">
    <property type="entry name" value="SIGMA54_INTERACT_3"/>
    <property type="match status" value="1"/>
</dbReference>
<dbReference type="InterPro" id="IPR025944">
    <property type="entry name" value="Sigma_54_int_dom_CS"/>
</dbReference>
<evidence type="ECO:0000256" key="3">
    <source>
        <dbReference type="ARBA" id="ARBA00023015"/>
    </source>
</evidence>
<dbReference type="Gene3D" id="3.40.50.2300">
    <property type="match status" value="1"/>
</dbReference>
<dbReference type="SUPFAM" id="SSF52540">
    <property type="entry name" value="P-loop containing nucleoside triphosphate hydrolases"/>
    <property type="match status" value="1"/>
</dbReference>
<dbReference type="InterPro" id="IPR002078">
    <property type="entry name" value="Sigma_54_int"/>
</dbReference>
<dbReference type="Pfam" id="PF00158">
    <property type="entry name" value="Sigma54_activat"/>
    <property type="match status" value="1"/>
</dbReference>
<dbReference type="CDD" id="cd00009">
    <property type="entry name" value="AAA"/>
    <property type="match status" value="1"/>
</dbReference>
<gene>
    <name evidence="7" type="ORF">AXF13_02775</name>
</gene>
<dbReference type="Gene3D" id="3.30.450.20">
    <property type="entry name" value="PAS domain"/>
    <property type="match status" value="1"/>
</dbReference>
<evidence type="ECO:0000256" key="4">
    <source>
        <dbReference type="ARBA" id="ARBA00023163"/>
    </source>
</evidence>
<dbReference type="SUPFAM" id="SSF46689">
    <property type="entry name" value="Homeodomain-like"/>
    <property type="match status" value="1"/>
</dbReference>
<accession>A0A0X8JHX7</accession>
<dbReference type="GO" id="GO:0006355">
    <property type="term" value="P:regulation of DNA-templated transcription"/>
    <property type="evidence" value="ECO:0007669"/>
    <property type="project" value="InterPro"/>
</dbReference>
<dbReference type="EMBL" id="CP014229">
    <property type="protein sequence ID" value="AMD89122.1"/>
    <property type="molecule type" value="Genomic_DNA"/>
</dbReference>
<name>A0A0X8JHX7_9BACT</name>
<protein>
    <submittedName>
        <fullName evidence="7">Fis family transcriptional regulator</fullName>
    </submittedName>
</protein>
<keyword evidence="8" id="KW-1185">Reference proteome</keyword>
<keyword evidence="3" id="KW-0805">Transcription regulation</keyword>
<proteinExistence type="predicted"/>
<dbReference type="PROSITE" id="PS50045">
    <property type="entry name" value="SIGMA54_INTERACT_4"/>
    <property type="match status" value="1"/>
</dbReference>
<dbReference type="InterPro" id="IPR002197">
    <property type="entry name" value="HTH_Fis"/>
</dbReference>
<dbReference type="SMART" id="SM00382">
    <property type="entry name" value="AAA"/>
    <property type="match status" value="1"/>
</dbReference>